<keyword evidence="3" id="KW-1185">Reference proteome</keyword>
<protein>
    <submittedName>
        <fullName evidence="2">Uncharacterized protein</fullName>
    </submittedName>
</protein>
<keyword evidence="1" id="KW-1133">Transmembrane helix</keyword>
<gene>
    <name evidence="2" type="ORF">FOL47_002802</name>
</gene>
<dbReference type="AlphaFoldDB" id="A0A7J6KN96"/>
<feature type="non-terminal residue" evidence="2">
    <location>
        <position position="163"/>
    </location>
</feature>
<evidence type="ECO:0000256" key="1">
    <source>
        <dbReference type="SAM" id="Phobius"/>
    </source>
</evidence>
<sequence length="163" mass="17477">VVQLYLGEEEEDSYKVDRKDLRSWRRGDGREGVEEFMVWSVPDCVDDCGSDGGEVLEVYTRPVPKCPNTKWLLGGAAFLSSCSTGKLHTASLATSLKFMGGALSVATPIALVQQASIVPSIPHLSLSAIYWNLPTVGAAVSWISAAVTVPNVVMAATAYIMVK</sequence>
<evidence type="ECO:0000313" key="2">
    <source>
        <dbReference type="EMBL" id="KAF4648793.1"/>
    </source>
</evidence>
<keyword evidence="1" id="KW-0812">Transmembrane</keyword>
<dbReference type="EMBL" id="JAAPAO010001801">
    <property type="protein sequence ID" value="KAF4648793.1"/>
    <property type="molecule type" value="Genomic_DNA"/>
</dbReference>
<comment type="caution">
    <text evidence="2">The sequence shown here is derived from an EMBL/GenBank/DDBJ whole genome shotgun (WGS) entry which is preliminary data.</text>
</comment>
<feature type="transmembrane region" description="Helical" evidence="1">
    <location>
        <begin position="139"/>
        <end position="162"/>
    </location>
</feature>
<evidence type="ECO:0000313" key="3">
    <source>
        <dbReference type="Proteomes" id="UP000591131"/>
    </source>
</evidence>
<feature type="non-terminal residue" evidence="2">
    <location>
        <position position="1"/>
    </location>
</feature>
<reference evidence="2 3" key="1">
    <citation type="submission" date="2020-04" db="EMBL/GenBank/DDBJ databases">
        <title>Perkinsus chesapeaki whole genome sequence.</title>
        <authorList>
            <person name="Bogema D.R."/>
        </authorList>
    </citation>
    <scope>NUCLEOTIDE SEQUENCE [LARGE SCALE GENOMIC DNA]</scope>
    <source>
        <strain evidence="2">ATCC PRA-425</strain>
    </source>
</reference>
<name>A0A7J6KN96_PERCH</name>
<dbReference type="Proteomes" id="UP000591131">
    <property type="component" value="Unassembled WGS sequence"/>
</dbReference>
<organism evidence="2 3">
    <name type="scientific">Perkinsus chesapeaki</name>
    <name type="common">Clam parasite</name>
    <name type="synonym">Perkinsus andrewsi</name>
    <dbReference type="NCBI Taxonomy" id="330153"/>
    <lineage>
        <taxon>Eukaryota</taxon>
        <taxon>Sar</taxon>
        <taxon>Alveolata</taxon>
        <taxon>Perkinsozoa</taxon>
        <taxon>Perkinsea</taxon>
        <taxon>Perkinsida</taxon>
        <taxon>Perkinsidae</taxon>
        <taxon>Perkinsus</taxon>
    </lineage>
</organism>
<accession>A0A7J6KN96</accession>
<keyword evidence="1" id="KW-0472">Membrane</keyword>
<proteinExistence type="predicted"/>